<evidence type="ECO:0000313" key="2">
    <source>
        <dbReference type="EMBL" id="ORY47437.1"/>
    </source>
</evidence>
<gene>
    <name evidence="2" type="ORF">BCR33DRAFT_97270</name>
</gene>
<feature type="compositionally biased region" description="Basic and acidic residues" evidence="1">
    <location>
        <begin position="132"/>
        <end position="152"/>
    </location>
</feature>
<proteinExistence type="predicted"/>
<protein>
    <submittedName>
        <fullName evidence="2">Uncharacterized protein</fullName>
    </submittedName>
</protein>
<dbReference type="AlphaFoldDB" id="A0A1Y2CKF0"/>
<reference evidence="2 3" key="1">
    <citation type="submission" date="2016-07" db="EMBL/GenBank/DDBJ databases">
        <title>Pervasive Adenine N6-methylation of Active Genes in Fungi.</title>
        <authorList>
            <consortium name="DOE Joint Genome Institute"/>
            <person name="Mondo S.J."/>
            <person name="Dannebaum R.O."/>
            <person name="Kuo R.C."/>
            <person name="Labutti K."/>
            <person name="Haridas S."/>
            <person name="Kuo A."/>
            <person name="Salamov A."/>
            <person name="Ahrendt S.R."/>
            <person name="Lipzen A."/>
            <person name="Sullivan W."/>
            <person name="Andreopoulos W.B."/>
            <person name="Clum A."/>
            <person name="Lindquist E."/>
            <person name="Daum C."/>
            <person name="Ramamoorthy G.K."/>
            <person name="Gryganskyi A."/>
            <person name="Culley D."/>
            <person name="Magnuson J.K."/>
            <person name="James T.Y."/>
            <person name="O'Malley M.A."/>
            <person name="Stajich J.E."/>
            <person name="Spatafora J.W."/>
            <person name="Visel A."/>
            <person name="Grigoriev I.V."/>
        </authorList>
    </citation>
    <scope>NUCLEOTIDE SEQUENCE [LARGE SCALE GENOMIC DNA]</scope>
    <source>
        <strain evidence="2 3">JEL800</strain>
    </source>
</reference>
<comment type="caution">
    <text evidence="2">The sequence shown here is derived from an EMBL/GenBank/DDBJ whole genome shotgun (WGS) entry which is preliminary data.</text>
</comment>
<organism evidence="2 3">
    <name type="scientific">Rhizoclosmatium globosum</name>
    <dbReference type="NCBI Taxonomy" id="329046"/>
    <lineage>
        <taxon>Eukaryota</taxon>
        <taxon>Fungi</taxon>
        <taxon>Fungi incertae sedis</taxon>
        <taxon>Chytridiomycota</taxon>
        <taxon>Chytridiomycota incertae sedis</taxon>
        <taxon>Chytridiomycetes</taxon>
        <taxon>Chytridiales</taxon>
        <taxon>Chytriomycetaceae</taxon>
        <taxon>Rhizoclosmatium</taxon>
    </lineage>
</organism>
<feature type="compositionally biased region" description="Acidic residues" evidence="1">
    <location>
        <begin position="110"/>
        <end position="131"/>
    </location>
</feature>
<dbReference type="Proteomes" id="UP000193642">
    <property type="component" value="Unassembled WGS sequence"/>
</dbReference>
<feature type="compositionally biased region" description="Polar residues" evidence="1">
    <location>
        <begin position="96"/>
        <end position="105"/>
    </location>
</feature>
<sequence>MSETSKRRTRASTTAINEQVSSKNVQLGKASGLQRVVSSLSDTVSAAVDVIGEVVSTVLGGQKRKAREMQDVSKLSVKPKKSSQALPKWFHKTDTESNSDCSNINHDSDSDQEDESDSDSEQGWSETDEDILNEKNRKDEQEVVEVLEKVVDADTVETGPKRRGKGKGPKSINPANDSNLPVQVEEPVIIFVLPDKKLLERFPECVNPREGIRRRNEMMILHKYIQTTNGLLSGHQSKLHVIVIYLNGHKLYTPMEKDLIMSYPTMNLATKSQLDSVISYCLNQMMIPGLSNYLTMRLAVVRYAEYMEEEITELKLTRLGLVEQEKSVGFVDDLILEFSKYLTQPDADFQGKAFVKRFGSKPMSHCSSQTNNGPKGIRQQRQRANLLSFSSNQWLSV</sequence>
<feature type="region of interest" description="Disordered" evidence="1">
    <location>
        <begin position="60"/>
        <end position="179"/>
    </location>
</feature>
<accession>A0A1Y2CKF0</accession>
<evidence type="ECO:0000256" key="1">
    <source>
        <dbReference type="SAM" id="MobiDB-lite"/>
    </source>
</evidence>
<name>A0A1Y2CKF0_9FUNG</name>
<evidence type="ECO:0000313" key="3">
    <source>
        <dbReference type="Proteomes" id="UP000193642"/>
    </source>
</evidence>
<keyword evidence="3" id="KW-1185">Reference proteome</keyword>
<dbReference type="EMBL" id="MCGO01000014">
    <property type="protein sequence ID" value="ORY47437.1"/>
    <property type="molecule type" value="Genomic_DNA"/>
</dbReference>